<keyword evidence="3" id="KW-0238">DNA-binding</keyword>
<dbReference type="PANTHER" id="PTHR30537:SF3">
    <property type="entry name" value="TRANSCRIPTIONAL REGULATORY PROTEIN"/>
    <property type="match status" value="1"/>
</dbReference>
<dbReference type="InterPro" id="IPR000847">
    <property type="entry name" value="LysR_HTH_N"/>
</dbReference>
<dbReference type="Pfam" id="PF03466">
    <property type="entry name" value="LysR_substrate"/>
    <property type="match status" value="1"/>
</dbReference>
<dbReference type="Pfam" id="PF00126">
    <property type="entry name" value="HTH_1"/>
    <property type="match status" value="1"/>
</dbReference>
<sequence length="304" mass="32718">MSNDHLSWDDQRAFLSVLDTGSFSAAARALGLTQPTVRHRIEALERAIGQSLFVRSVNGLAPTPEARGLAAHARRMAYASEAFRREAAGAASEIAGPVRLSVSDFVGIEVVPPMLATLRERHPRLTVELLLTNANTDLPGQEADVAVRMARPSQASLVARHVGSIPLGFFAAPAYVDRNGLPETIADLPRHALIAPDRAQAYLAVVDRLSREAGGPLRIALRSDSHPAQLAAVRAGLGIGVVQVPVGARDLVRVLPDRVVHVLDTWIVAHEDVRRSARIDALFRHLVATFQAYCSDRPAGHRAA</sequence>
<dbReference type="Proteomes" id="UP001055156">
    <property type="component" value="Unassembled WGS sequence"/>
</dbReference>
<dbReference type="InterPro" id="IPR036390">
    <property type="entry name" value="WH_DNA-bd_sf"/>
</dbReference>
<dbReference type="Gene3D" id="3.40.190.290">
    <property type="match status" value="1"/>
</dbReference>
<dbReference type="InterPro" id="IPR005119">
    <property type="entry name" value="LysR_subst-bd"/>
</dbReference>
<dbReference type="SUPFAM" id="SSF53850">
    <property type="entry name" value="Periplasmic binding protein-like II"/>
    <property type="match status" value="1"/>
</dbReference>
<dbReference type="EMBL" id="BPQV01000014">
    <property type="protein sequence ID" value="GJE29142.1"/>
    <property type="molecule type" value="Genomic_DNA"/>
</dbReference>
<feature type="domain" description="HTH lysR-type" evidence="5">
    <location>
        <begin position="1"/>
        <end position="63"/>
    </location>
</feature>
<proteinExistence type="inferred from homology"/>
<evidence type="ECO:0000256" key="2">
    <source>
        <dbReference type="ARBA" id="ARBA00023015"/>
    </source>
</evidence>
<reference evidence="6" key="1">
    <citation type="journal article" date="2021" name="Front. Microbiol.">
        <title>Comprehensive Comparative Genomics and Phenotyping of Methylobacterium Species.</title>
        <authorList>
            <person name="Alessa O."/>
            <person name="Ogura Y."/>
            <person name="Fujitani Y."/>
            <person name="Takami H."/>
            <person name="Hayashi T."/>
            <person name="Sahin N."/>
            <person name="Tani A."/>
        </authorList>
    </citation>
    <scope>NUCLEOTIDE SEQUENCE</scope>
    <source>
        <strain evidence="6">NBRC 15689</strain>
    </source>
</reference>
<keyword evidence="7" id="KW-1185">Reference proteome</keyword>
<dbReference type="InterPro" id="IPR036388">
    <property type="entry name" value="WH-like_DNA-bd_sf"/>
</dbReference>
<evidence type="ECO:0000259" key="5">
    <source>
        <dbReference type="PROSITE" id="PS50931"/>
    </source>
</evidence>
<evidence type="ECO:0000313" key="7">
    <source>
        <dbReference type="Proteomes" id="UP001055156"/>
    </source>
</evidence>
<gene>
    <name evidence="6" type="primary">cysL_2</name>
    <name evidence="6" type="ORF">LKMONMHP_4021</name>
</gene>
<evidence type="ECO:0000256" key="1">
    <source>
        <dbReference type="ARBA" id="ARBA00009437"/>
    </source>
</evidence>
<reference evidence="6" key="2">
    <citation type="submission" date="2021-08" db="EMBL/GenBank/DDBJ databases">
        <authorList>
            <person name="Tani A."/>
            <person name="Ola A."/>
            <person name="Ogura Y."/>
            <person name="Katsura K."/>
            <person name="Hayashi T."/>
        </authorList>
    </citation>
    <scope>NUCLEOTIDE SEQUENCE</scope>
    <source>
        <strain evidence="6">NBRC 15689</strain>
    </source>
</reference>
<dbReference type="PRINTS" id="PR00039">
    <property type="entry name" value="HTHLYSR"/>
</dbReference>
<protein>
    <submittedName>
        <fullName evidence="6">HTH-type transcriptional regulator CysL</fullName>
    </submittedName>
</protein>
<dbReference type="SUPFAM" id="SSF46785">
    <property type="entry name" value="Winged helix' DNA-binding domain"/>
    <property type="match status" value="1"/>
</dbReference>
<accession>A0ABQ4TBV4</accession>
<comment type="caution">
    <text evidence="6">The sequence shown here is derived from an EMBL/GenBank/DDBJ whole genome shotgun (WGS) entry which is preliminary data.</text>
</comment>
<evidence type="ECO:0000256" key="4">
    <source>
        <dbReference type="ARBA" id="ARBA00023163"/>
    </source>
</evidence>
<dbReference type="PANTHER" id="PTHR30537">
    <property type="entry name" value="HTH-TYPE TRANSCRIPTIONAL REGULATOR"/>
    <property type="match status" value="1"/>
</dbReference>
<organism evidence="6 7">
    <name type="scientific">Methylobacterium organophilum</name>
    <dbReference type="NCBI Taxonomy" id="410"/>
    <lineage>
        <taxon>Bacteria</taxon>
        <taxon>Pseudomonadati</taxon>
        <taxon>Pseudomonadota</taxon>
        <taxon>Alphaproteobacteria</taxon>
        <taxon>Hyphomicrobiales</taxon>
        <taxon>Methylobacteriaceae</taxon>
        <taxon>Methylobacterium</taxon>
    </lineage>
</organism>
<comment type="similarity">
    <text evidence="1">Belongs to the LysR transcriptional regulatory family.</text>
</comment>
<keyword evidence="2" id="KW-0805">Transcription regulation</keyword>
<dbReference type="PROSITE" id="PS50931">
    <property type="entry name" value="HTH_LYSR"/>
    <property type="match status" value="1"/>
</dbReference>
<keyword evidence="4" id="KW-0804">Transcription</keyword>
<dbReference type="RefSeq" id="WP_283206546.1">
    <property type="nucleotide sequence ID" value="NZ_BPQV01000014.1"/>
</dbReference>
<evidence type="ECO:0000256" key="3">
    <source>
        <dbReference type="ARBA" id="ARBA00023125"/>
    </source>
</evidence>
<dbReference type="Gene3D" id="1.10.10.10">
    <property type="entry name" value="Winged helix-like DNA-binding domain superfamily/Winged helix DNA-binding domain"/>
    <property type="match status" value="1"/>
</dbReference>
<name>A0ABQ4TBV4_METOR</name>
<dbReference type="InterPro" id="IPR058163">
    <property type="entry name" value="LysR-type_TF_proteobact-type"/>
</dbReference>
<evidence type="ECO:0000313" key="6">
    <source>
        <dbReference type="EMBL" id="GJE29142.1"/>
    </source>
</evidence>